<keyword evidence="2" id="KW-0012">Acyltransferase</keyword>
<dbReference type="KEGG" id="htq:FRZ44_48850"/>
<dbReference type="InterPro" id="IPR016181">
    <property type="entry name" value="Acyl_CoA_acyltransferase"/>
</dbReference>
<evidence type="ECO:0000256" key="2">
    <source>
        <dbReference type="ARBA" id="ARBA00023315"/>
    </source>
</evidence>
<reference evidence="4 5" key="1">
    <citation type="submission" date="2019-08" db="EMBL/GenBank/DDBJ databases">
        <title>Hyperibacter terrae gen. nov., sp. nov. and Hyperibacter viscosus sp. nov., two new members in the family Rhodospirillaceae isolated from the rhizosphere of Hypericum perforatum.</title>
        <authorList>
            <person name="Noviana Z."/>
        </authorList>
    </citation>
    <scope>NUCLEOTIDE SEQUENCE [LARGE SCALE GENOMIC DNA]</scope>
    <source>
        <strain evidence="4 5">R5913</strain>
    </source>
</reference>
<dbReference type="InterPro" id="IPR000182">
    <property type="entry name" value="GNAT_dom"/>
</dbReference>
<evidence type="ECO:0000256" key="1">
    <source>
        <dbReference type="ARBA" id="ARBA00022679"/>
    </source>
</evidence>
<dbReference type="SUPFAM" id="SSF55729">
    <property type="entry name" value="Acyl-CoA N-acyltransferases (Nat)"/>
    <property type="match status" value="1"/>
</dbReference>
<protein>
    <submittedName>
        <fullName evidence="4">N-acetyltransferase</fullName>
    </submittedName>
</protein>
<dbReference type="AlphaFoldDB" id="A0A5J6MU42"/>
<accession>A0A5J6MU42</accession>
<keyword evidence="1 4" id="KW-0808">Transferase</keyword>
<proteinExistence type="predicted"/>
<sequence>MSLVIREAVIEDRKALGGLVRDLLQHLGRLHAELYPSPAGADEDGDPSDFPTQADLDRAFDLAFGPNPVCKVLIAEQDGKPVGYLSWHWGVWEIYRSLFVIGVFTAPAVRGLGVGRALMNEAKRIALHADAERIVWMVISNNRPAIDFYKNLGCELIEHDRQMVWDIT</sequence>
<dbReference type="PANTHER" id="PTHR10545:SF29">
    <property type="entry name" value="GH14572P-RELATED"/>
    <property type="match status" value="1"/>
</dbReference>
<feature type="domain" description="N-acetyltransferase" evidence="3">
    <location>
        <begin position="3"/>
        <end position="168"/>
    </location>
</feature>
<name>A0A5J6MU42_9PROT</name>
<dbReference type="Gene3D" id="3.40.630.30">
    <property type="match status" value="1"/>
</dbReference>
<evidence type="ECO:0000259" key="3">
    <source>
        <dbReference type="PROSITE" id="PS51186"/>
    </source>
</evidence>
<dbReference type="RefSeq" id="WP_151179627.1">
    <property type="nucleotide sequence ID" value="NZ_CP042906.1"/>
</dbReference>
<dbReference type="GO" id="GO:0008080">
    <property type="term" value="F:N-acetyltransferase activity"/>
    <property type="evidence" value="ECO:0007669"/>
    <property type="project" value="TreeGrafter"/>
</dbReference>
<dbReference type="PROSITE" id="PS51186">
    <property type="entry name" value="GNAT"/>
    <property type="match status" value="1"/>
</dbReference>
<evidence type="ECO:0000313" key="4">
    <source>
        <dbReference type="EMBL" id="QEX19570.1"/>
    </source>
</evidence>
<dbReference type="EMBL" id="CP042906">
    <property type="protein sequence ID" value="QEX19570.1"/>
    <property type="molecule type" value="Genomic_DNA"/>
</dbReference>
<evidence type="ECO:0000313" key="5">
    <source>
        <dbReference type="Proteomes" id="UP000326202"/>
    </source>
</evidence>
<gene>
    <name evidence="4" type="ORF">FRZ44_48850</name>
</gene>
<keyword evidence="5" id="KW-1185">Reference proteome</keyword>
<organism evidence="4 5">
    <name type="scientific">Hypericibacter terrae</name>
    <dbReference type="NCBI Taxonomy" id="2602015"/>
    <lineage>
        <taxon>Bacteria</taxon>
        <taxon>Pseudomonadati</taxon>
        <taxon>Pseudomonadota</taxon>
        <taxon>Alphaproteobacteria</taxon>
        <taxon>Rhodospirillales</taxon>
        <taxon>Dongiaceae</taxon>
        <taxon>Hypericibacter</taxon>
    </lineage>
</organism>
<dbReference type="Pfam" id="PF00583">
    <property type="entry name" value="Acetyltransf_1"/>
    <property type="match status" value="1"/>
</dbReference>
<dbReference type="CDD" id="cd04301">
    <property type="entry name" value="NAT_SF"/>
    <property type="match status" value="1"/>
</dbReference>
<dbReference type="InterPro" id="IPR051016">
    <property type="entry name" value="Diverse_Substrate_AcTransf"/>
</dbReference>
<dbReference type="Proteomes" id="UP000326202">
    <property type="component" value="Chromosome"/>
</dbReference>
<dbReference type="PANTHER" id="PTHR10545">
    <property type="entry name" value="DIAMINE N-ACETYLTRANSFERASE"/>
    <property type="match status" value="1"/>
</dbReference>
<dbReference type="OrthoDB" id="9805924at2"/>